<evidence type="ECO:0000313" key="1">
    <source>
        <dbReference type="EMBL" id="AKF03433.1"/>
    </source>
</evidence>
<evidence type="ECO:0008006" key="3">
    <source>
        <dbReference type="Google" id="ProtNLM"/>
    </source>
</evidence>
<accession>A0A0F6VZG6</accession>
<proteinExistence type="predicted"/>
<dbReference type="EMBL" id="CP011125">
    <property type="protein sequence ID" value="AKF03433.1"/>
    <property type="molecule type" value="Genomic_DNA"/>
</dbReference>
<keyword evidence="2" id="KW-1185">Reference proteome</keyword>
<evidence type="ECO:0000313" key="2">
    <source>
        <dbReference type="Proteomes" id="UP000034883"/>
    </source>
</evidence>
<protein>
    <recommendedName>
        <fullName evidence="3">Cytochrome c domain-containing protein</fullName>
    </recommendedName>
</protein>
<reference evidence="1 2" key="1">
    <citation type="submission" date="2015-03" db="EMBL/GenBank/DDBJ databases">
        <title>Genome assembly of Sandaracinus amylolyticus DSM 53668.</title>
        <authorList>
            <person name="Sharma G."/>
            <person name="Subramanian S."/>
        </authorList>
    </citation>
    <scope>NUCLEOTIDE SEQUENCE [LARGE SCALE GENOMIC DNA]</scope>
    <source>
        <strain evidence="1 2">DSM 53668</strain>
    </source>
</reference>
<sequence length="214" mass="22926">MRTGWHVVLFAIAAVALALPLFVQAPSAPAQERALPPRAAHHFDPSIRVRDALVRGDLARARRAARELARAEPSAPLRSLWLDVMHGAAREVASARDLGAAAHALGTVARTCGECHREMGARARTSDAPGAASDATVSPRHHAWASDRLWEGLVMSDAERYAAGAAALLASTPEIANDVVRERARDARRARDDAMRARAYGALLGTCAECHRAR</sequence>
<dbReference type="AlphaFoldDB" id="A0A0F6VZG6"/>
<name>A0A0F6VZG6_9BACT</name>
<organism evidence="1 2">
    <name type="scientific">Sandaracinus amylolyticus</name>
    <dbReference type="NCBI Taxonomy" id="927083"/>
    <lineage>
        <taxon>Bacteria</taxon>
        <taxon>Pseudomonadati</taxon>
        <taxon>Myxococcota</taxon>
        <taxon>Polyangia</taxon>
        <taxon>Polyangiales</taxon>
        <taxon>Sandaracinaceae</taxon>
        <taxon>Sandaracinus</taxon>
    </lineage>
</organism>
<dbReference type="Proteomes" id="UP000034883">
    <property type="component" value="Chromosome"/>
</dbReference>
<dbReference type="KEGG" id="samy:DB32_000582"/>
<dbReference type="STRING" id="927083.DB32_000582"/>
<gene>
    <name evidence="1" type="ORF">DB32_000582</name>
</gene>